<keyword evidence="3" id="KW-1185">Reference proteome</keyword>
<dbReference type="KEGG" id="iag:Igag_1049"/>
<sequence>MYVENKKTLEILLSEVPRFPSPNRYLEQYVCDSTIASELLWTAYMYGDIANNNVADFGCGTGILSYGSLLLGAKNVYCIDIDCNTLLIAKNFIPQIFTNIHYICSDINHLGIRDIDTIVMNPPFGVYRRGIDIIFLTKGFENRPKAIYSIHKYNYASNRLIYEVANKFKYKAEVLTLGYMSIPQIYETHRKRIHRFRIAIYRFTRMEI</sequence>
<gene>
    <name evidence="2" type="ordered locus">Igag_1049</name>
</gene>
<dbReference type="AlphaFoldDB" id="E0SNR7"/>
<dbReference type="PANTHER" id="PTHR23290:SF0">
    <property type="entry name" value="RRNA N6-ADENOSINE-METHYLTRANSFERASE METTL5"/>
    <property type="match status" value="1"/>
</dbReference>
<dbReference type="PANTHER" id="PTHR23290">
    <property type="entry name" value="RRNA N6-ADENOSINE-METHYLTRANSFERASE METTL5"/>
    <property type="match status" value="1"/>
</dbReference>
<protein>
    <submittedName>
        <fullName evidence="2">DNA methylase</fullName>
    </submittedName>
</protein>
<dbReference type="InterPro" id="IPR051720">
    <property type="entry name" value="rRNA_MeTrfase/Polyamine_Synth"/>
</dbReference>
<proteinExistence type="predicted"/>
<dbReference type="STRING" id="583356.Igag_1049"/>
<dbReference type="CDD" id="cd02440">
    <property type="entry name" value="AdoMet_MTases"/>
    <property type="match status" value="1"/>
</dbReference>
<dbReference type="SUPFAM" id="SSF53335">
    <property type="entry name" value="S-adenosyl-L-methionine-dependent methyltransferases"/>
    <property type="match status" value="1"/>
</dbReference>
<name>E0SNR7_IGNAA</name>
<dbReference type="GO" id="GO:0032259">
    <property type="term" value="P:methylation"/>
    <property type="evidence" value="ECO:0007669"/>
    <property type="project" value="UniProtKB-KW"/>
</dbReference>
<dbReference type="InterPro" id="IPR029063">
    <property type="entry name" value="SAM-dependent_MTases_sf"/>
</dbReference>
<keyword evidence="2" id="KW-0808">Transferase</keyword>
<evidence type="ECO:0000313" key="2">
    <source>
        <dbReference type="EMBL" id="ADM27863.1"/>
    </source>
</evidence>
<dbReference type="Pfam" id="PF05175">
    <property type="entry name" value="MTS"/>
    <property type="match status" value="1"/>
</dbReference>
<feature type="domain" description="Methyltransferase small" evidence="1">
    <location>
        <begin position="37"/>
        <end position="125"/>
    </location>
</feature>
<dbReference type="GO" id="GO:0008168">
    <property type="term" value="F:methyltransferase activity"/>
    <property type="evidence" value="ECO:0007669"/>
    <property type="project" value="UniProtKB-KW"/>
</dbReference>
<dbReference type="InterPro" id="IPR007848">
    <property type="entry name" value="Small_mtfrase_dom"/>
</dbReference>
<reference evidence="2 3" key="1">
    <citation type="journal article" date="2010" name="Stand. Genomic Sci.">
        <title>Complete genome sequence of Ignisphaera aggregans type strain (AQ1.S1).</title>
        <authorList>
            <person name="Goker M."/>
            <person name="Held B."/>
            <person name="Lapidus A."/>
            <person name="Nolan M."/>
            <person name="Spring S."/>
            <person name="Yasawong M."/>
            <person name="Lucas S."/>
            <person name="Glavina Del Rio T."/>
            <person name="Tice H."/>
            <person name="Cheng J.F."/>
            <person name="Goodwin L."/>
            <person name="Tapia R."/>
            <person name="Pitluck S."/>
            <person name="Liolios K."/>
            <person name="Ivanova N."/>
            <person name="Mavromatis K."/>
            <person name="Mikhailova N."/>
            <person name="Pati A."/>
            <person name="Chen A."/>
            <person name="Palaniappan K."/>
            <person name="Brambilla E."/>
            <person name="Land M."/>
            <person name="Hauser L."/>
            <person name="Chang Y.J."/>
            <person name="Jeffries C.D."/>
            <person name="Brettin T."/>
            <person name="Detter J.C."/>
            <person name="Han C."/>
            <person name="Rohde M."/>
            <person name="Sikorski J."/>
            <person name="Woyke T."/>
            <person name="Bristow J."/>
            <person name="Eisen J.A."/>
            <person name="Markowitz V."/>
            <person name="Hugenholtz P."/>
            <person name="Kyrpides N.C."/>
            <person name="Klenk H.P."/>
        </authorList>
    </citation>
    <scope>NUCLEOTIDE SEQUENCE [LARGE SCALE GENOMIC DNA]</scope>
    <source>
        <strain evidence="3">DSM 17230 / JCM 13409 / AQ1.S1</strain>
    </source>
</reference>
<dbReference type="EMBL" id="CP002098">
    <property type="protein sequence ID" value="ADM27863.1"/>
    <property type="molecule type" value="Genomic_DNA"/>
</dbReference>
<keyword evidence="2" id="KW-0489">Methyltransferase</keyword>
<evidence type="ECO:0000313" key="3">
    <source>
        <dbReference type="Proteomes" id="UP000001304"/>
    </source>
</evidence>
<evidence type="ECO:0000259" key="1">
    <source>
        <dbReference type="Pfam" id="PF05175"/>
    </source>
</evidence>
<dbReference type="Proteomes" id="UP000001304">
    <property type="component" value="Chromosome"/>
</dbReference>
<accession>E0SNR7</accession>
<dbReference type="Gene3D" id="3.40.50.150">
    <property type="entry name" value="Vaccinia Virus protein VP39"/>
    <property type="match status" value="1"/>
</dbReference>
<dbReference type="HOGENOM" id="CLU_074702_1_0_2"/>
<dbReference type="BioCyc" id="IAGG583356:GHAH-1031-MONOMER"/>
<organism evidence="2 3">
    <name type="scientific">Ignisphaera aggregans (strain DSM 17230 / JCM 13409 / AQ1.S1)</name>
    <dbReference type="NCBI Taxonomy" id="583356"/>
    <lineage>
        <taxon>Archaea</taxon>
        <taxon>Thermoproteota</taxon>
        <taxon>Thermoprotei</taxon>
        <taxon>Desulfurococcales</taxon>
        <taxon>Desulfurococcaceae</taxon>
        <taxon>Ignisphaera</taxon>
    </lineage>
</organism>